<evidence type="ECO:0000256" key="3">
    <source>
        <dbReference type="ARBA" id="ARBA00022777"/>
    </source>
</evidence>
<dbReference type="Gene3D" id="3.30.420.40">
    <property type="match status" value="1"/>
</dbReference>
<gene>
    <name evidence="6" type="ORF">ACFOUW_13530</name>
</gene>
<organism evidence="6 7">
    <name type="scientific">Tenggerimyces flavus</name>
    <dbReference type="NCBI Taxonomy" id="1708749"/>
    <lineage>
        <taxon>Bacteria</taxon>
        <taxon>Bacillati</taxon>
        <taxon>Actinomycetota</taxon>
        <taxon>Actinomycetes</taxon>
        <taxon>Propionibacteriales</taxon>
        <taxon>Nocardioidaceae</taxon>
        <taxon>Tenggerimyces</taxon>
    </lineage>
</organism>
<proteinExistence type="predicted"/>
<evidence type="ECO:0000256" key="5">
    <source>
        <dbReference type="SAM" id="MobiDB-lite"/>
    </source>
</evidence>
<dbReference type="RefSeq" id="WP_372442333.1">
    <property type="nucleotide sequence ID" value="NZ_JAFBCM010000001.1"/>
</dbReference>
<keyword evidence="3" id="KW-0418">Kinase</keyword>
<dbReference type="InterPro" id="IPR000890">
    <property type="entry name" value="Aliphatic_acid_kin_short-chain"/>
</dbReference>
<evidence type="ECO:0000256" key="1">
    <source>
        <dbReference type="ARBA" id="ARBA00022679"/>
    </source>
</evidence>
<keyword evidence="1" id="KW-0808">Transferase</keyword>
<comment type="caution">
    <text evidence="6">The sequence shown here is derived from an EMBL/GenBank/DDBJ whole genome shotgun (WGS) entry which is preliminary data.</text>
</comment>
<evidence type="ECO:0000256" key="2">
    <source>
        <dbReference type="ARBA" id="ARBA00022741"/>
    </source>
</evidence>
<feature type="compositionally biased region" description="Basic residues" evidence="5">
    <location>
        <begin position="94"/>
        <end position="103"/>
    </location>
</feature>
<keyword evidence="7" id="KW-1185">Reference proteome</keyword>
<reference evidence="7" key="1">
    <citation type="journal article" date="2019" name="Int. J. Syst. Evol. Microbiol.">
        <title>The Global Catalogue of Microorganisms (GCM) 10K type strain sequencing project: providing services to taxonomists for standard genome sequencing and annotation.</title>
        <authorList>
            <consortium name="The Broad Institute Genomics Platform"/>
            <consortium name="The Broad Institute Genome Sequencing Center for Infectious Disease"/>
            <person name="Wu L."/>
            <person name="Ma J."/>
        </authorList>
    </citation>
    <scope>NUCLEOTIDE SEQUENCE [LARGE SCALE GENOMIC DNA]</scope>
    <source>
        <strain evidence="7">CGMCC 4.7241</strain>
    </source>
</reference>
<name>A0ABV7YCF5_9ACTN</name>
<evidence type="ECO:0000313" key="6">
    <source>
        <dbReference type="EMBL" id="MFC3761858.1"/>
    </source>
</evidence>
<feature type="region of interest" description="Disordered" evidence="5">
    <location>
        <begin position="93"/>
        <end position="112"/>
    </location>
</feature>
<sequence>MCAESSTRSLISPDRDRYAGGAAAPARNQSLDELADGLQRRSGLLGLSGGRSNDTRELVRLAQGGSQPAALALDVFAYRAARELAAAAVALDRGRRRRRRRTARPICHSPGR</sequence>
<feature type="region of interest" description="Disordered" evidence="5">
    <location>
        <begin position="1"/>
        <end position="24"/>
    </location>
</feature>
<feature type="compositionally biased region" description="Polar residues" evidence="5">
    <location>
        <begin position="1"/>
        <end position="10"/>
    </location>
</feature>
<evidence type="ECO:0000313" key="7">
    <source>
        <dbReference type="Proteomes" id="UP001595699"/>
    </source>
</evidence>
<dbReference type="EMBL" id="JBHRZH010000010">
    <property type="protein sequence ID" value="MFC3761858.1"/>
    <property type="molecule type" value="Genomic_DNA"/>
</dbReference>
<keyword evidence="4" id="KW-0067">ATP-binding</keyword>
<dbReference type="SUPFAM" id="SSF53067">
    <property type="entry name" value="Actin-like ATPase domain"/>
    <property type="match status" value="1"/>
</dbReference>
<keyword evidence="2" id="KW-0547">Nucleotide-binding</keyword>
<dbReference type="Proteomes" id="UP001595699">
    <property type="component" value="Unassembled WGS sequence"/>
</dbReference>
<evidence type="ECO:0000256" key="4">
    <source>
        <dbReference type="ARBA" id="ARBA00022840"/>
    </source>
</evidence>
<dbReference type="Pfam" id="PF00871">
    <property type="entry name" value="Acetate_kinase"/>
    <property type="match status" value="1"/>
</dbReference>
<dbReference type="InterPro" id="IPR043129">
    <property type="entry name" value="ATPase_NBD"/>
</dbReference>
<accession>A0ABV7YCF5</accession>
<protein>
    <submittedName>
        <fullName evidence="6">Uncharacterized protein</fullName>
    </submittedName>
</protein>